<evidence type="ECO:0000256" key="3">
    <source>
        <dbReference type="ARBA" id="ARBA00023163"/>
    </source>
</evidence>
<dbReference type="InterPro" id="IPR039425">
    <property type="entry name" value="RNA_pol_sigma-70-like"/>
</dbReference>
<keyword evidence="3" id="KW-0804">Transcription</keyword>
<dbReference type="Proteomes" id="UP000503640">
    <property type="component" value="Unassembled WGS sequence"/>
</dbReference>
<evidence type="ECO:0000256" key="1">
    <source>
        <dbReference type="ARBA" id="ARBA00023015"/>
    </source>
</evidence>
<dbReference type="AlphaFoldDB" id="A0A7I9VRH4"/>
<sequence length="190" mass="21206">MSLDAQVTELLARGQRDEAATRVLEALGPEVLGYLRAVLRDEGEAGDAFSHFAESVWRGLPGFRGDSTVRTWCYGIAWRCAVSLRREPRHRRGERLGSTLASQLAGRIFATTAVERERQAVALERLRATLDPEEQTLLTLRLDRRLSWSEVADVLASDAPARPDEAALRKRFERLKAKLADAAREEGLVP</sequence>
<keyword evidence="2" id="KW-0731">Sigma factor</keyword>
<keyword evidence="6" id="KW-1185">Reference proteome</keyword>
<dbReference type="InterPro" id="IPR013325">
    <property type="entry name" value="RNA_pol_sigma_r2"/>
</dbReference>
<organism evidence="5 6">
    <name type="scientific">Anaeromyxobacter diazotrophicus</name>
    <dbReference type="NCBI Taxonomy" id="2590199"/>
    <lineage>
        <taxon>Bacteria</taxon>
        <taxon>Pseudomonadati</taxon>
        <taxon>Myxococcota</taxon>
        <taxon>Myxococcia</taxon>
        <taxon>Myxococcales</taxon>
        <taxon>Cystobacterineae</taxon>
        <taxon>Anaeromyxobacteraceae</taxon>
        <taxon>Anaeromyxobacter</taxon>
    </lineage>
</organism>
<gene>
    <name evidence="5" type="ORF">AMYX_34410</name>
</gene>
<accession>A0A7I9VRH4</accession>
<dbReference type="EMBL" id="BJTG01000008">
    <property type="protein sequence ID" value="GEJ58700.1"/>
    <property type="molecule type" value="Genomic_DNA"/>
</dbReference>
<dbReference type="RefSeq" id="WP_176067490.1">
    <property type="nucleotide sequence ID" value="NZ_BJTG01000008.1"/>
</dbReference>
<protein>
    <recommendedName>
        <fullName evidence="4">RNA polymerase sigma-70 region 2 domain-containing protein</fullName>
    </recommendedName>
</protein>
<evidence type="ECO:0000313" key="6">
    <source>
        <dbReference type="Proteomes" id="UP000503640"/>
    </source>
</evidence>
<dbReference type="Gene3D" id="1.10.1740.10">
    <property type="match status" value="1"/>
</dbReference>
<dbReference type="GO" id="GO:0016987">
    <property type="term" value="F:sigma factor activity"/>
    <property type="evidence" value="ECO:0007669"/>
    <property type="project" value="UniProtKB-KW"/>
</dbReference>
<dbReference type="PANTHER" id="PTHR43133:SF66">
    <property type="entry name" value="ECF RNA POLYMERASE SIGMA FACTOR SIGK"/>
    <property type="match status" value="1"/>
</dbReference>
<dbReference type="Pfam" id="PF04542">
    <property type="entry name" value="Sigma70_r2"/>
    <property type="match status" value="1"/>
</dbReference>
<keyword evidence="1" id="KW-0805">Transcription regulation</keyword>
<evidence type="ECO:0000256" key="2">
    <source>
        <dbReference type="ARBA" id="ARBA00023082"/>
    </source>
</evidence>
<comment type="caution">
    <text evidence="5">The sequence shown here is derived from an EMBL/GenBank/DDBJ whole genome shotgun (WGS) entry which is preliminary data.</text>
</comment>
<evidence type="ECO:0000313" key="5">
    <source>
        <dbReference type="EMBL" id="GEJ58700.1"/>
    </source>
</evidence>
<dbReference type="GO" id="GO:0006352">
    <property type="term" value="P:DNA-templated transcription initiation"/>
    <property type="evidence" value="ECO:0007669"/>
    <property type="project" value="InterPro"/>
</dbReference>
<reference evidence="6" key="1">
    <citation type="journal article" date="2020" name="Appl. Environ. Microbiol.">
        <title>Diazotrophic Anaeromyxobacter Isolates from Soils.</title>
        <authorList>
            <person name="Masuda Y."/>
            <person name="Yamanaka H."/>
            <person name="Xu Z.X."/>
            <person name="Shiratori Y."/>
            <person name="Aono T."/>
            <person name="Amachi S."/>
            <person name="Senoo K."/>
            <person name="Itoh H."/>
        </authorList>
    </citation>
    <scope>NUCLEOTIDE SEQUENCE [LARGE SCALE GENOMIC DNA]</scope>
    <source>
        <strain evidence="6">R267</strain>
    </source>
</reference>
<dbReference type="SUPFAM" id="SSF88946">
    <property type="entry name" value="Sigma2 domain of RNA polymerase sigma factors"/>
    <property type="match status" value="1"/>
</dbReference>
<dbReference type="InterPro" id="IPR007627">
    <property type="entry name" value="RNA_pol_sigma70_r2"/>
</dbReference>
<dbReference type="PANTHER" id="PTHR43133">
    <property type="entry name" value="RNA POLYMERASE ECF-TYPE SIGMA FACTO"/>
    <property type="match status" value="1"/>
</dbReference>
<name>A0A7I9VRH4_9BACT</name>
<evidence type="ECO:0000259" key="4">
    <source>
        <dbReference type="Pfam" id="PF04542"/>
    </source>
</evidence>
<proteinExistence type="predicted"/>
<feature type="domain" description="RNA polymerase sigma-70 region 2" evidence="4">
    <location>
        <begin position="25"/>
        <end position="87"/>
    </location>
</feature>